<reference evidence="1" key="1">
    <citation type="journal article" date="2019" name="Sci. Rep.">
        <title>Draft genome of Tanacetum cinerariifolium, the natural source of mosquito coil.</title>
        <authorList>
            <person name="Yamashiro T."/>
            <person name="Shiraishi A."/>
            <person name="Satake H."/>
            <person name="Nakayama K."/>
        </authorList>
    </citation>
    <scope>NUCLEOTIDE SEQUENCE</scope>
</reference>
<dbReference type="EMBL" id="BKCJ011892485">
    <property type="protein sequence ID" value="GFD61460.1"/>
    <property type="molecule type" value="Genomic_DNA"/>
</dbReference>
<dbReference type="AlphaFoldDB" id="A0A699XSV9"/>
<feature type="non-terminal residue" evidence="1">
    <location>
        <position position="53"/>
    </location>
</feature>
<feature type="non-terminal residue" evidence="1">
    <location>
        <position position="1"/>
    </location>
</feature>
<name>A0A699XSV9_TANCI</name>
<evidence type="ECO:0000313" key="1">
    <source>
        <dbReference type="EMBL" id="GFD61460.1"/>
    </source>
</evidence>
<accession>A0A699XSV9</accession>
<sequence>SGVGGLGRRVAQLYAAAAGLAPVRAVGIWGGAKLWGAAACAHRLAFYPRGSGG</sequence>
<gene>
    <name evidence="1" type="ORF">Tci_933429</name>
</gene>
<proteinExistence type="predicted"/>
<comment type="caution">
    <text evidence="1">The sequence shown here is derived from an EMBL/GenBank/DDBJ whole genome shotgun (WGS) entry which is preliminary data.</text>
</comment>
<organism evidence="1">
    <name type="scientific">Tanacetum cinerariifolium</name>
    <name type="common">Dalmatian daisy</name>
    <name type="synonym">Chrysanthemum cinerariifolium</name>
    <dbReference type="NCBI Taxonomy" id="118510"/>
    <lineage>
        <taxon>Eukaryota</taxon>
        <taxon>Viridiplantae</taxon>
        <taxon>Streptophyta</taxon>
        <taxon>Embryophyta</taxon>
        <taxon>Tracheophyta</taxon>
        <taxon>Spermatophyta</taxon>
        <taxon>Magnoliopsida</taxon>
        <taxon>eudicotyledons</taxon>
        <taxon>Gunneridae</taxon>
        <taxon>Pentapetalae</taxon>
        <taxon>asterids</taxon>
        <taxon>campanulids</taxon>
        <taxon>Asterales</taxon>
        <taxon>Asteraceae</taxon>
        <taxon>Asteroideae</taxon>
        <taxon>Anthemideae</taxon>
        <taxon>Anthemidinae</taxon>
        <taxon>Tanacetum</taxon>
    </lineage>
</organism>
<protein>
    <submittedName>
        <fullName evidence="1">Uncharacterized protein</fullName>
    </submittedName>
</protein>